<dbReference type="HOGENOM" id="CLU_1568451_0_0_10"/>
<gene>
    <name evidence="1" type="ORF">BN863_28720</name>
</gene>
<dbReference type="STRING" id="1347342.BN863_28720"/>
<sequence>MNTINQMPDFMAMAEQLKLDLQSDAEIMGTDFIHNNFYKEGWHGSSFEAWEQKKQSNSYQLLRVTNYLFNSIQVASSTTERVIWEADAPYAQIHNEGGVLNIPITERSRKFFWFMFKATGEEKWKWMALTKNERFTVKIDKRQFMGDSEIFTSDWEAHAINEIITRFKHL</sequence>
<keyword evidence="2" id="KW-1185">Reference proteome</keyword>
<dbReference type="PATRIC" id="fig|1347342.6.peg.2891"/>
<name>T2KRE7_FORAG</name>
<dbReference type="EMBL" id="HG315671">
    <property type="protein sequence ID" value="CDF80584.1"/>
    <property type="molecule type" value="Genomic_DNA"/>
</dbReference>
<proteinExistence type="predicted"/>
<evidence type="ECO:0000313" key="2">
    <source>
        <dbReference type="Proteomes" id="UP000016160"/>
    </source>
</evidence>
<accession>T2KRE7</accession>
<dbReference type="OrthoDB" id="964176at2"/>
<dbReference type="AlphaFoldDB" id="T2KRE7"/>
<dbReference type="Proteomes" id="UP000016160">
    <property type="component" value="Chromosome"/>
</dbReference>
<dbReference type="RefSeq" id="WP_051774857.1">
    <property type="nucleotide sequence ID" value="NZ_HG315671.1"/>
</dbReference>
<organism evidence="1 2">
    <name type="scientific">Formosa agariphila (strain DSM 15362 / KCTC 12365 / LMG 23005 / KMM 3901 / M-2Alg 35-1)</name>
    <dbReference type="NCBI Taxonomy" id="1347342"/>
    <lineage>
        <taxon>Bacteria</taxon>
        <taxon>Pseudomonadati</taxon>
        <taxon>Bacteroidota</taxon>
        <taxon>Flavobacteriia</taxon>
        <taxon>Flavobacteriales</taxon>
        <taxon>Flavobacteriaceae</taxon>
        <taxon>Formosa</taxon>
    </lineage>
</organism>
<protein>
    <submittedName>
        <fullName evidence="1">Phage virion morphogenesis family protein</fullName>
    </submittedName>
</protein>
<evidence type="ECO:0000313" key="1">
    <source>
        <dbReference type="EMBL" id="CDF80584.1"/>
    </source>
</evidence>
<dbReference type="eggNOG" id="COG5005">
    <property type="taxonomic scope" value="Bacteria"/>
</dbReference>
<reference evidence="1 2" key="1">
    <citation type="journal article" date="2013" name="Appl. Environ. Microbiol.">
        <title>The genome of the alga-associated marine flavobacterium Formosa agariphila KMM 3901T reveals a broad potential for degradation of algal polysaccharides.</title>
        <authorList>
            <person name="Mann A.J."/>
            <person name="Hahnke R.L."/>
            <person name="Huang S."/>
            <person name="Werner J."/>
            <person name="Xing P."/>
            <person name="Barbeyron T."/>
            <person name="Huettel B."/>
            <person name="Stueber K."/>
            <person name="Reinhardt R."/>
            <person name="Harder J."/>
            <person name="Gloeckner F.O."/>
            <person name="Amann R.I."/>
            <person name="Teeling H."/>
        </authorList>
    </citation>
    <scope>NUCLEOTIDE SEQUENCE [LARGE SCALE GENOMIC DNA]</scope>
    <source>
        <strain evidence="2">DSM 15362 / KCTC 12365 / LMG 23005 / KMM 3901</strain>
    </source>
</reference>